<dbReference type="PROSITE" id="PS51257">
    <property type="entry name" value="PROKAR_LIPOPROTEIN"/>
    <property type="match status" value="1"/>
</dbReference>
<feature type="domain" description="NADH-ubiquinone oxidoreductase 51kDa subunit iron-sulphur binding" evidence="7">
    <location>
        <begin position="505"/>
        <end position="550"/>
    </location>
</feature>
<evidence type="ECO:0000313" key="8">
    <source>
        <dbReference type="EMBL" id="WFE90922.1"/>
    </source>
</evidence>
<dbReference type="PANTHER" id="PTHR43578">
    <property type="entry name" value="NADH-QUINONE OXIDOREDUCTASE SUBUNIT F"/>
    <property type="match status" value="1"/>
</dbReference>
<evidence type="ECO:0000313" key="9">
    <source>
        <dbReference type="Proteomes" id="UP001209803"/>
    </source>
</evidence>
<gene>
    <name evidence="8" type="ORF">K1718_06125</name>
</gene>
<dbReference type="InterPro" id="IPR037207">
    <property type="entry name" value="Nuop51_4Fe4S-bd_sf"/>
</dbReference>
<dbReference type="CDD" id="cd03064">
    <property type="entry name" value="TRX_Fd_NuoE"/>
    <property type="match status" value="1"/>
</dbReference>
<evidence type="ECO:0000256" key="4">
    <source>
        <dbReference type="ARBA" id="ARBA00022723"/>
    </source>
</evidence>
<dbReference type="InterPro" id="IPR001949">
    <property type="entry name" value="NADH-UbQ_OxRdtase_51kDa_CS"/>
</dbReference>
<dbReference type="PROSITE" id="PS00645">
    <property type="entry name" value="COMPLEX1_51K_2"/>
    <property type="match status" value="1"/>
</dbReference>
<evidence type="ECO:0000256" key="5">
    <source>
        <dbReference type="ARBA" id="ARBA00023004"/>
    </source>
</evidence>
<comment type="similarity">
    <text evidence="2">Belongs to the complex I 51 kDa subunit family.</text>
</comment>
<reference evidence="8 9" key="1">
    <citation type="submission" date="2023-03" db="EMBL/GenBank/DDBJ databases">
        <title>Roseibium porphyridii sp. nov. and Roseibium rhodosorbium sp. nov. isolated from marine algae, Porphyridium cruentum and Rhodosorus marinus, respectively.</title>
        <authorList>
            <person name="Lee M.W."/>
            <person name="Choi B.J."/>
            <person name="Lee J.K."/>
            <person name="Choi D.G."/>
            <person name="Baek J.H."/>
            <person name="Bayburt H."/>
            <person name="Kim J.M."/>
            <person name="Han D.M."/>
            <person name="Kim K.H."/>
            <person name="Jeon C.O."/>
        </authorList>
    </citation>
    <scope>NUCLEOTIDE SEQUENCE [LARGE SCALE GENOMIC DNA]</scope>
    <source>
        <strain evidence="8 9">KMA01</strain>
    </source>
</reference>
<dbReference type="InterPro" id="IPR041921">
    <property type="entry name" value="NuoE_N"/>
</dbReference>
<proteinExistence type="inferred from homology"/>
<keyword evidence="4" id="KW-0479">Metal-binding</keyword>
<organism evidence="8 9">
    <name type="scientific">Roseibium porphyridii</name>
    <dbReference type="NCBI Taxonomy" id="2866279"/>
    <lineage>
        <taxon>Bacteria</taxon>
        <taxon>Pseudomonadati</taxon>
        <taxon>Pseudomonadota</taxon>
        <taxon>Alphaproteobacteria</taxon>
        <taxon>Hyphomicrobiales</taxon>
        <taxon>Stappiaceae</taxon>
        <taxon>Roseibium</taxon>
    </lineage>
</organism>
<name>A0ABY8F608_9HYPH</name>
<protein>
    <submittedName>
        <fullName evidence="8">NAD(P)H-dependent oxidoreductase subunit E</fullName>
    </submittedName>
</protein>
<evidence type="ECO:0000256" key="3">
    <source>
        <dbReference type="ARBA" id="ARBA00022485"/>
    </source>
</evidence>
<dbReference type="InterPro" id="IPR011538">
    <property type="entry name" value="Nuo51_FMN-bd"/>
</dbReference>
<dbReference type="SUPFAM" id="SSF140490">
    <property type="entry name" value="Nqo1C-terminal domain-like"/>
    <property type="match status" value="1"/>
</dbReference>
<dbReference type="InterPro" id="IPR019575">
    <property type="entry name" value="Nuop51_4Fe4S-bd"/>
</dbReference>
<keyword evidence="5" id="KW-0408">Iron</keyword>
<dbReference type="SMART" id="SM00928">
    <property type="entry name" value="NADH_4Fe-4S"/>
    <property type="match status" value="1"/>
</dbReference>
<dbReference type="PANTHER" id="PTHR43578:SF3">
    <property type="entry name" value="NADH-QUINONE OXIDOREDUCTASE SUBUNIT F"/>
    <property type="match status" value="1"/>
</dbReference>
<keyword evidence="9" id="KW-1185">Reference proteome</keyword>
<dbReference type="SUPFAM" id="SSF142984">
    <property type="entry name" value="Nqo1 middle domain-like"/>
    <property type="match status" value="1"/>
</dbReference>
<dbReference type="Pfam" id="PF01512">
    <property type="entry name" value="Complex1_51K"/>
    <property type="match status" value="1"/>
</dbReference>
<evidence type="ECO:0000256" key="6">
    <source>
        <dbReference type="ARBA" id="ARBA00023014"/>
    </source>
</evidence>
<dbReference type="Gene3D" id="1.20.1440.230">
    <property type="entry name" value="NADH-ubiquinone oxidoreductase 51kDa subunit, iron-sulphur binding domain"/>
    <property type="match status" value="1"/>
</dbReference>
<dbReference type="Gene3D" id="3.40.30.10">
    <property type="entry name" value="Glutaredoxin"/>
    <property type="match status" value="1"/>
</dbReference>
<evidence type="ECO:0000256" key="2">
    <source>
        <dbReference type="ARBA" id="ARBA00007523"/>
    </source>
</evidence>
<dbReference type="Gene3D" id="3.40.50.11540">
    <property type="entry name" value="NADH-ubiquinone oxidoreductase 51kDa subunit"/>
    <property type="match status" value="1"/>
</dbReference>
<dbReference type="InterPro" id="IPR036249">
    <property type="entry name" value="Thioredoxin-like_sf"/>
</dbReference>
<dbReference type="InterPro" id="IPR037225">
    <property type="entry name" value="Nuo51_FMN-bd_sf"/>
</dbReference>
<sequence length="628" mass="68162">MDNGRNGAGANGLTASSCNVAPVPQSEIAAICERFGNDKHRMLDILHDVQDRYRCIAPSTMDAIASHTDLTRIEVEGVASFYSFLSLTPKGRVTIRLCDDIVDRFCGLDDVVAVFEDVLGIKLGETSADGAFSLETTPCIGMCDQAPAAMVNNVMLTSLTPETARTAAEALMAGQAPESLVSDRFNELSAHERAVRMVENNIRHAGAVLLGPVPEDAGLNNAVGMRPSQIINAVEESGLRGCGGAGFTTGRKWRFAASEKLDRHFVICNADEGEPGTFKDRVLLTERPHLLVEGMTIAARAVGAREGILYLRGEYVYLRELLEGVLEERRRRGLLGKDILGVKGFEFDIRLQLGAGAYICGEEGALISSCEGLPGEPKTRPPFPVSRGYLGYPTVVNNVETFCHAARILDQGAKWFHAMGTEGSHGTKLFSVCGDCLNPGIYELPYGHSVWELLEMVGGTDAAAVQVGGPSGTMIGRDSFHRKLTFDDLATGGAIIIFNGQRNILEIVEYYMSFFVHESCGYCTPCRVGNVFLQKAIQKFQKGLANPEDIDYLKDLSGTIIETSRCGLGMTSPNPILSTLKNFPLVYSAVSKPSKDGIRDTFDIQSAIDGARKIAKRRSYIFDKDFTQ</sequence>
<dbReference type="Gene3D" id="3.10.20.600">
    <property type="match status" value="1"/>
</dbReference>
<dbReference type="Proteomes" id="UP001209803">
    <property type="component" value="Chromosome"/>
</dbReference>
<keyword evidence="6" id="KW-0411">Iron-sulfur</keyword>
<dbReference type="Pfam" id="PF01257">
    <property type="entry name" value="2Fe-2S_thioredx"/>
    <property type="match status" value="1"/>
</dbReference>
<dbReference type="EMBL" id="CP120863">
    <property type="protein sequence ID" value="WFE90922.1"/>
    <property type="molecule type" value="Genomic_DNA"/>
</dbReference>
<dbReference type="SUPFAM" id="SSF142019">
    <property type="entry name" value="Nqo1 FMN-binding domain-like"/>
    <property type="match status" value="1"/>
</dbReference>
<evidence type="ECO:0000256" key="1">
    <source>
        <dbReference type="ARBA" id="ARBA00001917"/>
    </source>
</evidence>
<comment type="cofactor">
    <cofactor evidence="1">
        <name>FMN</name>
        <dbReference type="ChEBI" id="CHEBI:58210"/>
    </cofactor>
</comment>
<keyword evidence="3" id="KW-0004">4Fe-4S</keyword>
<dbReference type="RefSeq" id="WP_152500096.1">
    <property type="nucleotide sequence ID" value="NZ_CP120863.1"/>
</dbReference>
<accession>A0ABY8F608</accession>
<evidence type="ECO:0000259" key="7">
    <source>
        <dbReference type="SMART" id="SM00928"/>
    </source>
</evidence>
<dbReference type="Pfam" id="PF10589">
    <property type="entry name" value="NADH_4Fe-4S"/>
    <property type="match status" value="1"/>
</dbReference>
<dbReference type="Gene3D" id="1.10.10.1590">
    <property type="entry name" value="NADH-quinone oxidoreductase subunit E"/>
    <property type="match status" value="1"/>
</dbReference>
<dbReference type="SUPFAM" id="SSF52833">
    <property type="entry name" value="Thioredoxin-like"/>
    <property type="match status" value="1"/>
</dbReference>
<dbReference type="InterPro" id="IPR042128">
    <property type="entry name" value="NuoE_dom"/>
</dbReference>